<proteinExistence type="inferred from homology"/>
<dbReference type="OrthoDB" id="79562at2759"/>
<dbReference type="EMBL" id="RJVU01079805">
    <property type="protein sequence ID" value="ROI15292.1"/>
    <property type="molecule type" value="Genomic_DNA"/>
</dbReference>
<dbReference type="GO" id="GO:0006508">
    <property type="term" value="P:proteolysis"/>
    <property type="evidence" value="ECO:0007669"/>
    <property type="project" value="UniProtKB-KW"/>
</dbReference>
<keyword evidence="10" id="KW-1185">Reference proteome</keyword>
<evidence type="ECO:0000256" key="2">
    <source>
        <dbReference type="ARBA" id="ARBA00010136"/>
    </source>
</evidence>
<evidence type="ECO:0000256" key="7">
    <source>
        <dbReference type="ARBA" id="ARBA00023049"/>
    </source>
</evidence>
<dbReference type="InterPro" id="IPR016024">
    <property type="entry name" value="ARM-type_fold"/>
</dbReference>
<evidence type="ECO:0000256" key="5">
    <source>
        <dbReference type="ARBA" id="ARBA00022801"/>
    </source>
</evidence>
<dbReference type="AlphaFoldDB" id="A0A3N0XD17"/>
<accession>A0A3N0XD17</accession>
<feature type="domain" description="Peptidase M1 leukotriene A4 hydrolase/aminopeptidase C-terminal" evidence="8">
    <location>
        <begin position="3"/>
        <end position="106"/>
    </location>
</feature>
<dbReference type="GO" id="GO:0008237">
    <property type="term" value="F:metallopeptidase activity"/>
    <property type="evidence" value="ECO:0007669"/>
    <property type="project" value="UniProtKB-KW"/>
</dbReference>
<evidence type="ECO:0000256" key="1">
    <source>
        <dbReference type="ARBA" id="ARBA00001947"/>
    </source>
</evidence>
<dbReference type="InterPro" id="IPR038502">
    <property type="entry name" value="M1_LTA-4_hydro/amino_C_sf"/>
</dbReference>
<evidence type="ECO:0000259" key="8">
    <source>
        <dbReference type="SMART" id="SM01263"/>
    </source>
</evidence>
<dbReference type="InterPro" id="IPR015211">
    <property type="entry name" value="Peptidase_M1_C"/>
</dbReference>
<evidence type="ECO:0000256" key="6">
    <source>
        <dbReference type="ARBA" id="ARBA00022833"/>
    </source>
</evidence>
<evidence type="ECO:0000313" key="10">
    <source>
        <dbReference type="Proteomes" id="UP000281406"/>
    </source>
</evidence>
<keyword evidence="5 9" id="KW-0378">Hydrolase</keyword>
<dbReference type="Gene3D" id="1.25.40.320">
    <property type="entry name" value="Peptidase M1, leukotriene A4 hydrolase/aminopeptidase C-terminal domain"/>
    <property type="match status" value="2"/>
</dbReference>
<keyword evidence="6" id="KW-0862">Zinc</keyword>
<keyword evidence="3" id="KW-0645">Protease</keyword>
<organism evidence="9 10">
    <name type="scientific">Anabarilius grahami</name>
    <name type="common">Kanglang fish</name>
    <name type="synonym">Barilius grahami</name>
    <dbReference type="NCBI Taxonomy" id="495550"/>
    <lineage>
        <taxon>Eukaryota</taxon>
        <taxon>Metazoa</taxon>
        <taxon>Chordata</taxon>
        <taxon>Craniata</taxon>
        <taxon>Vertebrata</taxon>
        <taxon>Euteleostomi</taxon>
        <taxon>Actinopterygii</taxon>
        <taxon>Neopterygii</taxon>
        <taxon>Teleostei</taxon>
        <taxon>Ostariophysi</taxon>
        <taxon>Cypriniformes</taxon>
        <taxon>Xenocyprididae</taxon>
        <taxon>Xenocypridinae</taxon>
        <taxon>Xenocypridinae incertae sedis</taxon>
        <taxon>Anabarilius</taxon>
    </lineage>
</organism>
<comment type="caution">
    <text evidence="9">The sequence shown here is derived from an EMBL/GenBank/DDBJ whole genome shotgun (WGS) entry which is preliminary data.</text>
</comment>
<evidence type="ECO:0000256" key="4">
    <source>
        <dbReference type="ARBA" id="ARBA00022723"/>
    </source>
</evidence>
<keyword evidence="4" id="KW-0479">Metal-binding</keyword>
<comment type="similarity">
    <text evidence="2">Belongs to the peptidase M1 family.</text>
</comment>
<gene>
    <name evidence="9" type="ORF">DPX16_12844</name>
</gene>
<dbReference type="SUPFAM" id="SSF48371">
    <property type="entry name" value="ARM repeat"/>
    <property type="match status" value="1"/>
</dbReference>
<comment type="cofactor">
    <cofactor evidence="1">
        <name>Zn(2+)</name>
        <dbReference type="ChEBI" id="CHEBI:29105"/>
    </cofactor>
</comment>
<reference evidence="9 10" key="1">
    <citation type="submission" date="2018-10" db="EMBL/GenBank/DDBJ databases">
        <title>Genome assembly for a Yunnan-Guizhou Plateau 3E fish, Anabarilius grahami (Regan), and its evolutionary and genetic applications.</title>
        <authorList>
            <person name="Jiang W."/>
        </authorList>
    </citation>
    <scope>NUCLEOTIDE SEQUENCE [LARGE SCALE GENOMIC DNA]</scope>
    <source>
        <strain evidence="9">AG-KIZ</strain>
        <tissue evidence="9">Muscle</tissue>
    </source>
</reference>
<dbReference type="GO" id="GO:0008270">
    <property type="term" value="F:zinc ion binding"/>
    <property type="evidence" value="ECO:0007669"/>
    <property type="project" value="InterPro"/>
</dbReference>
<protein>
    <submittedName>
        <fullName evidence="9">Leukotriene A-4 hydrolase</fullName>
    </submittedName>
</protein>
<dbReference type="Proteomes" id="UP000281406">
    <property type="component" value="Unassembled WGS sequence"/>
</dbReference>
<evidence type="ECO:0000256" key="3">
    <source>
        <dbReference type="ARBA" id="ARBA00022670"/>
    </source>
</evidence>
<keyword evidence="7" id="KW-0482">Metalloprotease</keyword>
<sequence length="110" mass="12872">MLSLAFIIEVFMGFVKSYIQLFAYGSVTTEEWKNYLFTYFKDKEPLPLSHVKKMQEVYQLNSVKNAEVRFREVYNFSKYSDEAVKTFKEHRGALHAITAMLVAKDLKIDG</sequence>
<name>A0A3N0XD17_ANAGA</name>
<dbReference type="Pfam" id="PF09127">
    <property type="entry name" value="Leuk-A4-hydro_C"/>
    <property type="match status" value="1"/>
</dbReference>
<dbReference type="SMART" id="SM01263">
    <property type="entry name" value="Leuk-A4-hydro_C"/>
    <property type="match status" value="1"/>
</dbReference>
<evidence type="ECO:0000313" key="9">
    <source>
        <dbReference type="EMBL" id="ROI15292.1"/>
    </source>
</evidence>